<evidence type="ECO:0000313" key="8">
    <source>
        <dbReference type="Proteomes" id="UP000280668"/>
    </source>
</evidence>
<dbReference type="PROSITE" id="PS51198">
    <property type="entry name" value="UVRD_HELICASE_ATP_BIND"/>
    <property type="match status" value="1"/>
</dbReference>
<gene>
    <name evidence="7" type="ORF">EDD31_1265</name>
</gene>
<reference evidence="7 8" key="1">
    <citation type="submission" date="2018-11" db="EMBL/GenBank/DDBJ databases">
        <title>Sequencing the genomes of 1000 actinobacteria strains.</title>
        <authorList>
            <person name="Klenk H.-P."/>
        </authorList>
    </citation>
    <scope>NUCLEOTIDE SEQUENCE [LARGE SCALE GENOMIC DNA]</scope>
    <source>
        <strain evidence="7 8">DSM 11294</strain>
    </source>
</reference>
<feature type="domain" description="UvrD-like helicase ATP-binding" evidence="6">
    <location>
        <begin position="195"/>
        <end position="595"/>
    </location>
</feature>
<evidence type="ECO:0000256" key="4">
    <source>
        <dbReference type="ARBA" id="ARBA00022840"/>
    </source>
</evidence>
<dbReference type="GO" id="GO:0016787">
    <property type="term" value="F:hydrolase activity"/>
    <property type="evidence" value="ECO:0007669"/>
    <property type="project" value="UniProtKB-UniRule"/>
</dbReference>
<dbReference type="Gene3D" id="3.40.50.300">
    <property type="entry name" value="P-loop containing nucleotide triphosphate hydrolases"/>
    <property type="match status" value="3"/>
</dbReference>
<organism evidence="7 8">
    <name type="scientific">Bogoriella caseilytica</name>
    <dbReference type="NCBI Taxonomy" id="56055"/>
    <lineage>
        <taxon>Bacteria</taxon>
        <taxon>Bacillati</taxon>
        <taxon>Actinomycetota</taxon>
        <taxon>Actinomycetes</taxon>
        <taxon>Micrococcales</taxon>
        <taxon>Bogoriellaceae</taxon>
        <taxon>Bogoriella</taxon>
    </lineage>
</organism>
<accession>A0A3N2BCV8</accession>
<evidence type="ECO:0000313" key="7">
    <source>
        <dbReference type="EMBL" id="ROR72904.1"/>
    </source>
</evidence>
<dbReference type="SUPFAM" id="SSF52540">
    <property type="entry name" value="P-loop containing nucleoside triphosphate hydrolases"/>
    <property type="match status" value="1"/>
</dbReference>
<dbReference type="GO" id="GO:0005829">
    <property type="term" value="C:cytosol"/>
    <property type="evidence" value="ECO:0007669"/>
    <property type="project" value="TreeGrafter"/>
</dbReference>
<evidence type="ECO:0000259" key="6">
    <source>
        <dbReference type="PROSITE" id="PS51198"/>
    </source>
</evidence>
<protein>
    <submittedName>
        <fullName evidence="7">DNA helicase IV</fullName>
    </submittedName>
</protein>
<evidence type="ECO:0000256" key="5">
    <source>
        <dbReference type="PROSITE-ProRule" id="PRU00560"/>
    </source>
</evidence>
<dbReference type="InterPro" id="IPR000212">
    <property type="entry name" value="DNA_helicase_UvrD/REP"/>
</dbReference>
<sequence length="713" mass="77679">MPAALPSAFALPSRLSAKAAPALIAEDEAHFAAIDETLEDTISDLSSRLESERRAPGRSGQGALERDLEIRRLSARLRTVRRFGIDLCLGKAVPADGSPPVYIGRLGLADATGRRLLVDWRSPAAEPFFGATHAEPMGLVSRRRYRWSGRRVSDYWDEAFSVEGLREHAALDEHSAFLASLGGSRSSRMRDVLGTIQADQDAIIRAGSRGALVVDGGPGTGKTVVALHRAAYLLYSDPQIDERRGGVLVIGPHAPYLDYVADVLPSLGEEGVRTCTLRDLVPEGATAGTEPEPEVARVKSSARLVAAVDRAVALYEEPPSEGMTVVTSWDEVWLAPADWARAFAAPEPGTAHNEAREAIREELTEILLEKHDAEVPAEQLRREVRHDRELMGAVNRAWPLLDPAEVVGDLWEVPAYLRLCAPWLTPEEAGLLRRRAPQAWTESDLPLLDAARRRLGDAGSERRRRREEAAVARRRERMADVVDDLRAADDSDLQIMGMLGGADLSTALVEDVVRGEVHRDPLGGPFAHIVVDEAQELTDSEWQMVLARCPSRSLTVVGDRAQARRGFRESWQERLARVGVGKARAASLLLNYRTPEEVMAAAEPVIRAVLPDANVPASVRSGGVPVERYPAADRDAILMAWLDEHDEGTACVIGDPAFAGADRIRSLSAVEAKGLEFDLVVLAATSPSGDDVTDAVDRYVAMTRATRRLVILE</sequence>
<evidence type="ECO:0000256" key="3">
    <source>
        <dbReference type="ARBA" id="ARBA00022806"/>
    </source>
</evidence>
<dbReference type="PANTHER" id="PTHR11070:SF45">
    <property type="entry name" value="DNA 3'-5' HELICASE"/>
    <property type="match status" value="1"/>
</dbReference>
<dbReference type="AlphaFoldDB" id="A0A3N2BCV8"/>
<dbReference type="InterPro" id="IPR027417">
    <property type="entry name" value="P-loop_NTPase"/>
</dbReference>
<keyword evidence="4 5" id="KW-0067">ATP-binding</keyword>
<dbReference type="GO" id="GO:0000725">
    <property type="term" value="P:recombinational repair"/>
    <property type="evidence" value="ECO:0007669"/>
    <property type="project" value="TreeGrafter"/>
</dbReference>
<dbReference type="Proteomes" id="UP000280668">
    <property type="component" value="Unassembled WGS sequence"/>
</dbReference>
<dbReference type="GO" id="GO:0005524">
    <property type="term" value="F:ATP binding"/>
    <property type="evidence" value="ECO:0007669"/>
    <property type="project" value="UniProtKB-UniRule"/>
</dbReference>
<name>A0A3N2BCV8_9MICO</name>
<keyword evidence="1 5" id="KW-0547">Nucleotide-binding</keyword>
<proteinExistence type="predicted"/>
<evidence type="ECO:0000256" key="2">
    <source>
        <dbReference type="ARBA" id="ARBA00022801"/>
    </source>
</evidence>
<dbReference type="NCBIfam" id="NF041254">
    <property type="entry name" value="motor_HelR"/>
    <property type="match status" value="1"/>
</dbReference>
<dbReference type="RefSeq" id="WP_123303407.1">
    <property type="nucleotide sequence ID" value="NZ_RKHK01000001.1"/>
</dbReference>
<keyword evidence="2 5" id="KW-0378">Hydrolase</keyword>
<evidence type="ECO:0000256" key="1">
    <source>
        <dbReference type="ARBA" id="ARBA00022741"/>
    </source>
</evidence>
<dbReference type="PANTHER" id="PTHR11070">
    <property type="entry name" value="UVRD / RECB / PCRA DNA HELICASE FAMILY MEMBER"/>
    <property type="match status" value="1"/>
</dbReference>
<feature type="binding site" evidence="5">
    <location>
        <begin position="216"/>
        <end position="223"/>
    </location>
    <ligand>
        <name>ATP</name>
        <dbReference type="ChEBI" id="CHEBI:30616"/>
    </ligand>
</feature>
<keyword evidence="3 5" id="KW-0347">Helicase</keyword>
<dbReference type="GO" id="GO:0043138">
    <property type="term" value="F:3'-5' DNA helicase activity"/>
    <property type="evidence" value="ECO:0007669"/>
    <property type="project" value="TreeGrafter"/>
</dbReference>
<dbReference type="InterPro" id="IPR014016">
    <property type="entry name" value="UvrD-like_ATP-bd"/>
</dbReference>
<dbReference type="EMBL" id="RKHK01000001">
    <property type="protein sequence ID" value="ROR72904.1"/>
    <property type="molecule type" value="Genomic_DNA"/>
</dbReference>
<dbReference type="GO" id="GO:0003677">
    <property type="term" value="F:DNA binding"/>
    <property type="evidence" value="ECO:0007669"/>
    <property type="project" value="InterPro"/>
</dbReference>
<keyword evidence="8" id="KW-1185">Reference proteome</keyword>
<comment type="caution">
    <text evidence="7">The sequence shown here is derived from an EMBL/GenBank/DDBJ whole genome shotgun (WGS) entry which is preliminary data.</text>
</comment>
<dbReference type="OrthoDB" id="9787585at2"/>